<proteinExistence type="predicted"/>
<organism evidence="1 2">
    <name type="scientific">Schistosoma mansoni</name>
    <name type="common">Blood fluke</name>
    <dbReference type="NCBI Taxonomy" id="6183"/>
    <lineage>
        <taxon>Eukaryota</taxon>
        <taxon>Metazoa</taxon>
        <taxon>Spiralia</taxon>
        <taxon>Lophotrochozoa</taxon>
        <taxon>Platyhelminthes</taxon>
        <taxon>Trematoda</taxon>
        <taxon>Digenea</taxon>
        <taxon>Strigeidida</taxon>
        <taxon>Schistosomatoidea</taxon>
        <taxon>Schistosomatidae</taxon>
        <taxon>Schistosoma</taxon>
    </lineage>
</organism>
<sequence length="36" mass="4316">MLVLVSVFQNPYMGKYHNDCLWDSVDIWLTDCIMHQ</sequence>
<protein>
    <submittedName>
        <fullName evidence="2">Uncharacterized protein</fullName>
    </submittedName>
</protein>
<reference evidence="2" key="2">
    <citation type="submission" date="2023-11" db="UniProtKB">
        <authorList>
            <consortium name="WormBaseParasite"/>
        </authorList>
    </citation>
    <scope>IDENTIFICATION</scope>
    <source>
        <strain evidence="2">Puerto Rican</strain>
    </source>
</reference>
<evidence type="ECO:0000313" key="2">
    <source>
        <dbReference type="WBParaSite" id="Smp_335785.1"/>
    </source>
</evidence>
<name>A0AA82N571_SCHMA</name>
<evidence type="ECO:0000313" key="1">
    <source>
        <dbReference type="Proteomes" id="UP000008854"/>
    </source>
</evidence>
<dbReference type="AlphaFoldDB" id="A0AA82N571"/>
<dbReference type="Proteomes" id="UP000008854">
    <property type="component" value="Unassembled WGS sequence"/>
</dbReference>
<reference evidence="1" key="1">
    <citation type="journal article" date="2012" name="PLoS Negl. Trop. Dis.">
        <title>A systematically improved high quality genome and transcriptome of the human blood fluke Schistosoma mansoni.</title>
        <authorList>
            <person name="Protasio A.V."/>
            <person name="Tsai I.J."/>
            <person name="Babbage A."/>
            <person name="Nichol S."/>
            <person name="Hunt M."/>
            <person name="Aslett M.A."/>
            <person name="De Silva N."/>
            <person name="Velarde G.S."/>
            <person name="Anderson T.J."/>
            <person name="Clark R.C."/>
            <person name="Davidson C."/>
            <person name="Dillon G.P."/>
            <person name="Holroyd N.E."/>
            <person name="LoVerde P.T."/>
            <person name="Lloyd C."/>
            <person name="McQuillan J."/>
            <person name="Oliveira G."/>
            <person name="Otto T.D."/>
            <person name="Parker-Manuel S.J."/>
            <person name="Quail M.A."/>
            <person name="Wilson R.A."/>
            <person name="Zerlotini A."/>
            <person name="Dunne D.W."/>
            <person name="Berriman M."/>
        </authorList>
    </citation>
    <scope>NUCLEOTIDE SEQUENCE [LARGE SCALE GENOMIC DNA]</scope>
    <source>
        <strain evidence="1">Puerto Rican</strain>
    </source>
</reference>
<accession>A0AA82N571</accession>
<keyword evidence="1" id="KW-1185">Reference proteome</keyword>
<dbReference type="WBParaSite" id="Smp_335785.1">
    <property type="protein sequence ID" value="Smp_335785.1"/>
    <property type="gene ID" value="Smp_335785"/>
</dbReference>